<protein>
    <submittedName>
        <fullName evidence="2">Thiamine biosynthesis protein</fullName>
    </submittedName>
</protein>
<dbReference type="EMBL" id="JXMW01000001">
    <property type="protein sequence ID" value="OQD59616.1"/>
    <property type="molecule type" value="Genomic_DNA"/>
</dbReference>
<dbReference type="Proteomes" id="UP000191661">
    <property type="component" value="Unassembled WGS sequence"/>
</dbReference>
<reference evidence="2 3" key="1">
    <citation type="submission" date="2014-12" db="EMBL/GenBank/DDBJ databases">
        <title>Genome sequence of Methanobrevibacter arboriphilicus DH1, DSM1125.</title>
        <authorList>
            <person name="Poehlein A."/>
            <person name="Thauer R.K."/>
            <person name="Seedorf H."/>
            <person name="Daniel R."/>
        </authorList>
    </citation>
    <scope>NUCLEOTIDE SEQUENCE [LARGE SCALE GENOMIC DNA]</scope>
    <source>
        <strain evidence="2 3">DH1</strain>
    </source>
</reference>
<proteinExistence type="predicted"/>
<name>A0A1V6N573_METAZ</name>
<comment type="caution">
    <text evidence="2">The sequence shown here is derived from an EMBL/GenBank/DDBJ whole genome shotgun (WGS) entry which is preliminary data.</text>
</comment>
<evidence type="ECO:0000259" key="1">
    <source>
        <dbReference type="PROSITE" id="PS51880"/>
    </source>
</evidence>
<accession>A0A1V6N573</accession>
<dbReference type="Gene3D" id="3.10.20.30">
    <property type="match status" value="1"/>
</dbReference>
<dbReference type="InterPro" id="IPR016155">
    <property type="entry name" value="Mopterin_synth/thiamin_S_b"/>
</dbReference>
<organism evidence="2 3">
    <name type="scientific">Methanobrevibacter arboriphilus JCM 13429 = DSM 1125</name>
    <dbReference type="NCBI Taxonomy" id="1300164"/>
    <lineage>
        <taxon>Archaea</taxon>
        <taxon>Methanobacteriati</taxon>
        <taxon>Methanobacteriota</taxon>
        <taxon>Methanomada group</taxon>
        <taxon>Methanobacteria</taxon>
        <taxon>Methanobacteriales</taxon>
        <taxon>Methanobacteriaceae</taxon>
        <taxon>Methanobrevibacter</taxon>
    </lineage>
</organism>
<dbReference type="InterPro" id="IPR004095">
    <property type="entry name" value="TGS"/>
</dbReference>
<evidence type="ECO:0000313" key="3">
    <source>
        <dbReference type="Proteomes" id="UP000191661"/>
    </source>
</evidence>
<feature type="domain" description="TGS" evidence="1">
    <location>
        <begin position="1"/>
        <end position="62"/>
    </location>
</feature>
<dbReference type="AlphaFoldDB" id="A0A1V6N573"/>
<gene>
    <name evidence="2" type="primary">thiS1</name>
    <name evidence="2" type="ORF">MBBAR_1c00100</name>
</gene>
<dbReference type="Pfam" id="PF02597">
    <property type="entry name" value="ThiS"/>
    <property type="match status" value="1"/>
</dbReference>
<dbReference type="InterPro" id="IPR003749">
    <property type="entry name" value="ThiS/MoaD-like"/>
</dbReference>
<sequence>MNFKLIFNNKNETKTIKNEDTSIKDILNDMELSSETVVAKKNGDIVIEDEIIEEGDEIQLIKIIYGG</sequence>
<dbReference type="RefSeq" id="WP_080459256.1">
    <property type="nucleotide sequence ID" value="NZ_BBET01000049.1"/>
</dbReference>
<dbReference type="SUPFAM" id="SSF54285">
    <property type="entry name" value="MoaD/ThiS"/>
    <property type="match status" value="1"/>
</dbReference>
<keyword evidence="3" id="KW-1185">Reference proteome</keyword>
<evidence type="ECO:0000313" key="2">
    <source>
        <dbReference type="EMBL" id="OQD59616.1"/>
    </source>
</evidence>
<dbReference type="PROSITE" id="PS51880">
    <property type="entry name" value="TGS"/>
    <property type="match status" value="1"/>
</dbReference>
<dbReference type="InterPro" id="IPR012675">
    <property type="entry name" value="Beta-grasp_dom_sf"/>
</dbReference>